<keyword evidence="2" id="KW-0067">ATP-binding</keyword>
<keyword evidence="2" id="KW-0378">Hydrolase</keyword>
<sequence length="281" mass="32528">MKYPLPYYSYSQLSSFLDCQQTWYQTYVLKNRSGNRYTALGSQLHTVFELQGKDLQGGLDPLGAGYYMKMYNELFFDQEKVPKKYFDSKEDYVAMYKQGVTAIENYLAEYANSKPLFVEKKFKQVLIEGTPPALGFIDRIDGNIDDPASWVVTDYKSGKNPKDKQFLNSDFQLAIYAQAIYKEYGHFPAFLRYYHPVIDKFQTAVHLGSGVYEYDYKGQRSPKARFAVPAMMFKVQETIQAISVAYANNDFPKKEDKWSCKRCFHYKTCKPFGDGTGWSSL</sequence>
<feature type="domain" description="PD-(D/E)XK endonuclease-like" evidence="1">
    <location>
        <begin position="8"/>
        <end position="269"/>
    </location>
</feature>
<keyword evidence="3" id="KW-1185">Reference proteome</keyword>
<reference evidence="2 3" key="1">
    <citation type="submission" date="2020-06" db="EMBL/GenBank/DDBJ databases">
        <authorList>
            <person name="Connerton I.F."/>
        </authorList>
    </citation>
    <scope>NUCLEOTIDE SEQUENCE [LARGE SCALE GENOMIC DNA]</scope>
</reference>
<proteinExistence type="predicted"/>
<evidence type="ECO:0000313" key="3">
    <source>
        <dbReference type="Proteomes" id="UP000515915"/>
    </source>
</evidence>
<accession>A0A7G8AKF7</accession>
<name>A0A7G8AKF7_9CAUD</name>
<organism evidence="2 3">
    <name type="scientific">Bacillus phage 1_ICo-2020</name>
    <dbReference type="NCBI Taxonomy" id="2759272"/>
    <lineage>
        <taxon>Viruses</taxon>
        <taxon>Duplodnaviria</taxon>
        <taxon>Heunggongvirae</taxon>
        <taxon>Uroviricota</taxon>
        <taxon>Caudoviricetes</taxon>
        <taxon>Ehrlichviridae</taxon>
        <taxon>Suttonboningtonvirus</taxon>
        <taxon>Suttonboningtonvirus sv1ICo2020</taxon>
    </lineage>
</organism>
<dbReference type="Pfam" id="PF12705">
    <property type="entry name" value="PDDEXK_1"/>
    <property type="match status" value="1"/>
</dbReference>
<protein>
    <submittedName>
        <fullName evidence="2">ATP-dependent DNA helicase</fullName>
    </submittedName>
</protein>
<dbReference type="SUPFAM" id="SSF52980">
    <property type="entry name" value="Restriction endonuclease-like"/>
    <property type="match status" value="1"/>
</dbReference>
<keyword evidence="2" id="KW-0547">Nucleotide-binding</keyword>
<dbReference type="EMBL" id="MT700412">
    <property type="protein sequence ID" value="QNI20402.1"/>
    <property type="molecule type" value="Genomic_DNA"/>
</dbReference>
<dbReference type="Proteomes" id="UP000515915">
    <property type="component" value="Segment"/>
</dbReference>
<evidence type="ECO:0000313" key="2">
    <source>
        <dbReference type="EMBL" id="QNI20402.1"/>
    </source>
</evidence>
<evidence type="ECO:0000259" key="1">
    <source>
        <dbReference type="Pfam" id="PF12705"/>
    </source>
</evidence>
<dbReference type="InterPro" id="IPR011604">
    <property type="entry name" value="PDDEXK-like_dom_sf"/>
</dbReference>
<dbReference type="InterPro" id="IPR011335">
    <property type="entry name" value="Restrct_endonuc-II-like"/>
</dbReference>
<dbReference type="Gene3D" id="3.90.320.10">
    <property type="match status" value="1"/>
</dbReference>
<dbReference type="InterPro" id="IPR038726">
    <property type="entry name" value="PDDEXK_AddAB-type"/>
</dbReference>
<keyword evidence="2" id="KW-0347">Helicase</keyword>
<dbReference type="GO" id="GO:0004386">
    <property type="term" value="F:helicase activity"/>
    <property type="evidence" value="ECO:0007669"/>
    <property type="project" value="UniProtKB-KW"/>
</dbReference>